<evidence type="ECO:0000313" key="1">
    <source>
        <dbReference type="EMBL" id="EJT76816.1"/>
    </source>
</evidence>
<dbReference type="RefSeq" id="XP_009222816.1">
    <property type="nucleotide sequence ID" value="XM_009224552.1"/>
</dbReference>
<sequence>MDIVTCCGSQRGGQGATVAIIARFKEKEGWSVSQDCGSTAEDRFSVQALEGPVVCRPPAWPHLLADWQGWGWGVAAFRGSQVRPAPRAGPSGLPIGGICL</sequence>
<evidence type="ECO:0000313" key="3">
    <source>
        <dbReference type="Proteomes" id="UP000006039"/>
    </source>
</evidence>
<dbReference type="AlphaFoldDB" id="J3NZN3"/>
<accession>J3NZN3</accession>
<name>J3NZN3_GAET3</name>
<dbReference type="GeneID" id="20347188"/>
<evidence type="ECO:0000313" key="2">
    <source>
        <dbReference type="EnsemblFungi" id="EJT76816"/>
    </source>
</evidence>
<reference evidence="2" key="4">
    <citation type="journal article" date="2015" name="G3 (Bethesda)">
        <title>Genome sequences of three phytopathogenic species of the Magnaporthaceae family of fungi.</title>
        <authorList>
            <person name="Okagaki L.H."/>
            <person name="Nunes C.C."/>
            <person name="Sailsbery J."/>
            <person name="Clay B."/>
            <person name="Brown D."/>
            <person name="John T."/>
            <person name="Oh Y."/>
            <person name="Young N."/>
            <person name="Fitzgerald M."/>
            <person name="Haas B.J."/>
            <person name="Zeng Q."/>
            <person name="Young S."/>
            <person name="Adiconis X."/>
            <person name="Fan L."/>
            <person name="Levin J.Z."/>
            <person name="Mitchell T.K."/>
            <person name="Okubara P.A."/>
            <person name="Farman M.L."/>
            <person name="Kohn L.M."/>
            <person name="Birren B."/>
            <person name="Ma L.-J."/>
            <person name="Dean R.A."/>
        </authorList>
    </citation>
    <scope>NUCLEOTIDE SEQUENCE</scope>
    <source>
        <strain evidence="2">R3-111a-1</strain>
    </source>
</reference>
<dbReference type="EnsemblFungi" id="EJT76816">
    <property type="protein sequence ID" value="EJT76816"/>
    <property type="gene ID" value="GGTG_06730"/>
</dbReference>
<keyword evidence="3" id="KW-1185">Reference proteome</keyword>
<reference evidence="3" key="1">
    <citation type="submission" date="2010-07" db="EMBL/GenBank/DDBJ databases">
        <title>The genome sequence of Gaeumannomyces graminis var. tritici strain R3-111a-1.</title>
        <authorList>
            <consortium name="The Broad Institute Genome Sequencing Platform"/>
            <person name="Ma L.-J."/>
            <person name="Dead R."/>
            <person name="Young S."/>
            <person name="Zeng Q."/>
            <person name="Koehrsen M."/>
            <person name="Alvarado L."/>
            <person name="Berlin A."/>
            <person name="Chapman S.B."/>
            <person name="Chen Z."/>
            <person name="Freedman E."/>
            <person name="Gellesch M."/>
            <person name="Goldberg J."/>
            <person name="Griggs A."/>
            <person name="Gujja S."/>
            <person name="Heilman E.R."/>
            <person name="Heiman D."/>
            <person name="Hepburn T."/>
            <person name="Howarth C."/>
            <person name="Jen D."/>
            <person name="Larson L."/>
            <person name="Mehta T."/>
            <person name="Neiman D."/>
            <person name="Pearson M."/>
            <person name="Roberts A."/>
            <person name="Saif S."/>
            <person name="Shea T."/>
            <person name="Shenoy N."/>
            <person name="Sisk P."/>
            <person name="Stolte C."/>
            <person name="Sykes S."/>
            <person name="Walk T."/>
            <person name="White J."/>
            <person name="Yandava C."/>
            <person name="Haas B."/>
            <person name="Nusbaum C."/>
            <person name="Birren B."/>
        </authorList>
    </citation>
    <scope>NUCLEOTIDE SEQUENCE [LARGE SCALE GENOMIC DNA]</scope>
    <source>
        <strain evidence="3">R3-111a-1</strain>
    </source>
</reference>
<dbReference type="VEuPathDB" id="FungiDB:GGTG_06730"/>
<dbReference type="HOGENOM" id="CLU_2306340_0_0_1"/>
<reference evidence="2" key="5">
    <citation type="submission" date="2018-04" db="UniProtKB">
        <authorList>
            <consortium name="EnsemblFungi"/>
        </authorList>
    </citation>
    <scope>IDENTIFICATION</scope>
    <source>
        <strain evidence="2">R3-111a-1</strain>
    </source>
</reference>
<dbReference type="EMBL" id="GL385397">
    <property type="protein sequence ID" value="EJT76816.1"/>
    <property type="molecule type" value="Genomic_DNA"/>
</dbReference>
<gene>
    <name evidence="2" type="primary">20347188</name>
    <name evidence="1" type="ORF">GGTG_06730</name>
</gene>
<reference evidence="1" key="2">
    <citation type="submission" date="2010-07" db="EMBL/GenBank/DDBJ databases">
        <authorList>
            <consortium name="The Broad Institute Genome Sequencing Platform"/>
            <consortium name="Broad Institute Genome Sequencing Center for Infectious Disease"/>
            <person name="Ma L.-J."/>
            <person name="Dead R."/>
            <person name="Young S."/>
            <person name="Zeng Q."/>
            <person name="Koehrsen M."/>
            <person name="Alvarado L."/>
            <person name="Berlin A."/>
            <person name="Chapman S.B."/>
            <person name="Chen Z."/>
            <person name="Freedman E."/>
            <person name="Gellesch M."/>
            <person name="Goldberg J."/>
            <person name="Griggs A."/>
            <person name="Gujja S."/>
            <person name="Heilman E.R."/>
            <person name="Heiman D."/>
            <person name="Hepburn T."/>
            <person name="Howarth C."/>
            <person name="Jen D."/>
            <person name="Larson L."/>
            <person name="Mehta T."/>
            <person name="Neiman D."/>
            <person name="Pearson M."/>
            <person name="Roberts A."/>
            <person name="Saif S."/>
            <person name="Shea T."/>
            <person name="Shenoy N."/>
            <person name="Sisk P."/>
            <person name="Stolte C."/>
            <person name="Sykes S."/>
            <person name="Walk T."/>
            <person name="White J."/>
            <person name="Yandava C."/>
            <person name="Haas B."/>
            <person name="Nusbaum C."/>
            <person name="Birren B."/>
        </authorList>
    </citation>
    <scope>NUCLEOTIDE SEQUENCE</scope>
    <source>
        <strain evidence="1">R3-111a-1</strain>
    </source>
</reference>
<reference evidence="1" key="3">
    <citation type="submission" date="2010-09" db="EMBL/GenBank/DDBJ databases">
        <title>Annotation of Gaeumannomyces graminis var. tritici R3-111a-1.</title>
        <authorList>
            <consortium name="The Broad Institute Genome Sequencing Platform"/>
            <person name="Ma L.-J."/>
            <person name="Dead R."/>
            <person name="Young S.K."/>
            <person name="Zeng Q."/>
            <person name="Gargeya S."/>
            <person name="Fitzgerald M."/>
            <person name="Haas B."/>
            <person name="Abouelleil A."/>
            <person name="Alvarado L."/>
            <person name="Arachchi H.M."/>
            <person name="Berlin A."/>
            <person name="Brown A."/>
            <person name="Chapman S.B."/>
            <person name="Chen Z."/>
            <person name="Dunbar C."/>
            <person name="Freedman E."/>
            <person name="Gearin G."/>
            <person name="Gellesch M."/>
            <person name="Goldberg J."/>
            <person name="Griggs A."/>
            <person name="Gujja S."/>
            <person name="Heiman D."/>
            <person name="Howarth C."/>
            <person name="Larson L."/>
            <person name="Lui A."/>
            <person name="MacDonald P.J.P."/>
            <person name="Mehta T."/>
            <person name="Montmayeur A."/>
            <person name="Murphy C."/>
            <person name="Neiman D."/>
            <person name="Pearson M."/>
            <person name="Priest M."/>
            <person name="Roberts A."/>
            <person name="Saif S."/>
            <person name="Shea T."/>
            <person name="Shenoy N."/>
            <person name="Sisk P."/>
            <person name="Stolte C."/>
            <person name="Sykes S."/>
            <person name="Yandava C."/>
            <person name="Wortman J."/>
            <person name="Nusbaum C."/>
            <person name="Birren B."/>
        </authorList>
    </citation>
    <scope>NUCLEOTIDE SEQUENCE</scope>
    <source>
        <strain evidence="1">R3-111a-1</strain>
    </source>
</reference>
<dbReference type="Proteomes" id="UP000006039">
    <property type="component" value="Unassembled WGS sequence"/>
</dbReference>
<protein>
    <submittedName>
        <fullName evidence="1 2">Uncharacterized protein</fullName>
    </submittedName>
</protein>
<proteinExistence type="predicted"/>
<organism evidence="1">
    <name type="scientific">Gaeumannomyces tritici (strain R3-111a-1)</name>
    <name type="common">Wheat and barley take-all root rot fungus</name>
    <name type="synonym">Gaeumannomyces graminis var. tritici</name>
    <dbReference type="NCBI Taxonomy" id="644352"/>
    <lineage>
        <taxon>Eukaryota</taxon>
        <taxon>Fungi</taxon>
        <taxon>Dikarya</taxon>
        <taxon>Ascomycota</taxon>
        <taxon>Pezizomycotina</taxon>
        <taxon>Sordariomycetes</taxon>
        <taxon>Sordariomycetidae</taxon>
        <taxon>Magnaporthales</taxon>
        <taxon>Magnaporthaceae</taxon>
        <taxon>Gaeumannomyces</taxon>
    </lineage>
</organism>